<dbReference type="InterPro" id="IPR016039">
    <property type="entry name" value="Thiolase-like"/>
</dbReference>
<keyword evidence="5 12" id="KW-0808">Transferase</keyword>
<evidence type="ECO:0000256" key="5">
    <source>
        <dbReference type="ARBA" id="ARBA00022679"/>
    </source>
</evidence>
<dbReference type="InterPro" id="IPR020616">
    <property type="entry name" value="Thiolase_N"/>
</dbReference>
<dbReference type="EMBL" id="JADGJW010000062">
    <property type="protein sequence ID" value="KAJ3225406.1"/>
    <property type="molecule type" value="Genomic_DNA"/>
</dbReference>
<keyword evidence="10 12" id="KW-0012">Acyltransferase</keyword>
<dbReference type="PIRSF" id="PIRSF000429">
    <property type="entry name" value="Ac-CoA_Ac_transf"/>
    <property type="match status" value="1"/>
</dbReference>
<dbReference type="Proteomes" id="UP001211065">
    <property type="component" value="Unassembled WGS sequence"/>
</dbReference>
<dbReference type="PANTHER" id="PTHR18919:SF156">
    <property type="entry name" value="ACETYL-COA ACETYLTRANSFERASE, MITOCHONDRIAL"/>
    <property type="match status" value="1"/>
</dbReference>
<dbReference type="Gene3D" id="3.40.47.10">
    <property type="match status" value="1"/>
</dbReference>
<dbReference type="InterPro" id="IPR020610">
    <property type="entry name" value="Thiolase_AS"/>
</dbReference>
<dbReference type="Pfam" id="PF00108">
    <property type="entry name" value="Thiolase_N"/>
    <property type="match status" value="1"/>
</dbReference>
<feature type="active site" description="Proton acceptor" evidence="11">
    <location>
        <position position="386"/>
    </location>
</feature>
<evidence type="ECO:0000313" key="16">
    <source>
        <dbReference type="Proteomes" id="UP001211065"/>
    </source>
</evidence>
<evidence type="ECO:0000256" key="11">
    <source>
        <dbReference type="PIRSR" id="PIRSR000429-1"/>
    </source>
</evidence>
<keyword evidence="16" id="KW-1185">Reference proteome</keyword>
<feature type="domain" description="Thiolase N-terminal" evidence="13">
    <location>
        <begin position="18"/>
        <end position="272"/>
    </location>
</feature>
<keyword evidence="6" id="KW-0479">Metal-binding</keyword>
<dbReference type="PANTHER" id="PTHR18919">
    <property type="entry name" value="ACETYL-COA C-ACYLTRANSFERASE"/>
    <property type="match status" value="1"/>
</dbReference>
<comment type="caution">
    <text evidence="15">The sequence shown here is derived from an EMBL/GenBank/DDBJ whole genome shotgun (WGS) entry which is preliminary data.</text>
</comment>
<dbReference type="InterPro" id="IPR002155">
    <property type="entry name" value="Thiolase"/>
</dbReference>
<feature type="active site" description="Proton acceptor" evidence="11">
    <location>
        <position position="358"/>
    </location>
</feature>
<dbReference type="EC" id="2.3.1.9" evidence="4"/>
<dbReference type="GO" id="GO:0003985">
    <property type="term" value="F:acetyl-CoA C-acetyltransferase activity"/>
    <property type="evidence" value="ECO:0007669"/>
    <property type="project" value="UniProtKB-EC"/>
</dbReference>
<evidence type="ECO:0000256" key="9">
    <source>
        <dbReference type="ARBA" id="ARBA00023128"/>
    </source>
</evidence>
<evidence type="ECO:0000256" key="4">
    <source>
        <dbReference type="ARBA" id="ARBA00012705"/>
    </source>
</evidence>
<dbReference type="PROSITE" id="PS00737">
    <property type="entry name" value="THIOLASE_2"/>
    <property type="match status" value="1"/>
</dbReference>
<dbReference type="GO" id="GO:0006635">
    <property type="term" value="P:fatty acid beta-oxidation"/>
    <property type="evidence" value="ECO:0007669"/>
    <property type="project" value="TreeGrafter"/>
</dbReference>
<evidence type="ECO:0000256" key="7">
    <source>
        <dbReference type="ARBA" id="ARBA00022946"/>
    </source>
</evidence>
<feature type="domain" description="Thiolase C-terminal" evidence="14">
    <location>
        <begin position="279"/>
        <end position="399"/>
    </location>
</feature>
<proteinExistence type="inferred from homology"/>
<comment type="subunit">
    <text evidence="3">Homotetramer.</text>
</comment>
<dbReference type="GO" id="GO:0005739">
    <property type="term" value="C:mitochondrion"/>
    <property type="evidence" value="ECO:0007669"/>
    <property type="project" value="UniProtKB-SubCell"/>
</dbReference>
<accession>A0AAD5XY22</accession>
<organism evidence="15 16">
    <name type="scientific">Clydaea vesicula</name>
    <dbReference type="NCBI Taxonomy" id="447962"/>
    <lineage>
        <taxon>Eukaryota</taxon>
        <taxon>Fungi</taxon>
        <taxon>Fungi incertae sedis</taxon>
        <taxon>Chytridiomycota</taxon>
        <taxon>Chytridiomycota incertae sedis</taxon>
        <taxon>Chytridiomycetes</taxon>
        <taxon>Lobulomycetales</taxon>
        <taxon>Lobulomycetaceae</taxon>
        <taxon>Clydaea</taxon>
    </lineage>
</organism>
<keyword evidence="8" id="KW-0630">Potassium</keyword>
<evidence type="ECO:0000256" key="10">
    <source>
        <dbReference type="ARBA" id="ARBA00023315"/>
    </source>
</evidence>
<protein>
    <recommendedName>
        <fullName evidence="4">acetyl-CoA C-acetyltransferase</fullName>
        <ecNumber evidence="4">2.3.1.9</ecNumber>
    </recommendedName>
</protein>
<reference evidence="15" key="1">
    <citation type="submission" date="2020-05" db="EMBL/GenBank/DDBJ databases">
        <title>Phylogenomic resolution of chytrid fungi.</title>
        <authorList>
            <person name="Stajich J.E."/>
            <person name="Amses K."/>
            <person name="Simmons R."/>
            <person name="Seto K."/>
            <person name="Myers J."/>
            <person name="Bonds A."/>
            <person name="Quandt C.A."/>
            <person name="Barry K."/>
            <person name="Liu P."/>
            <person name="Grigoriev I."/>
            <person name="Longcore J.E."/>
            <person name="James T.Y."/>
        </authorList>
    </citation>
    <scope>NUCLEOTIDE SEQUENCE</scope>
    <source>
        <strain evidence="15">JEL0476</strain>
    </source>
</reference>
<evidence type="ECO:0000259" key="14">
    <source>
        <dbReference type="Pfam" id="PF02803"/>
    </source>
</evidence>
<evidence type="ECO:0000256" key="8">
    <source>
        <dbReference type="ARBA" id="ARBA00022958"/>
    </source>
</evidence>
<comment type="similarity">
    <text evidence="2 12">Belongs to the thiolase-like superfamily. Thiolase family.</text>
</comment>
<dbReference type="InterPro" id="IPR020613">
    <property type="entry name" value="Thiolase_CS"/>
</dbReference>
<evidence type="ECO:0000256" key="3">
    <source>
        <dbReference type="ARBA" id="ARBA00011881"/>
    </source>
</evidence>
<dbReference type="PROSITE" id="PS00098">
    <property type="entry name" value="THIOLASE_1"/>
    <property type="match status" value="1"/>
</dbReference>
<dbReference type="InterPro" id="IPR020615">
    <property type="entry name" value="Thiolase_acyl_enz_int_AS"/>
</dbReference>
<feature type="active site" description="Acyl-thioester intermediate" evidence="11">
    <location>
        <position position="102"/>
    </location>
</feature>
<dbReference type="GO" id="GO:0046872">
    <property type="term" value="F:metal ion binding"/>
    <property type="evidence" value="ECO:0007669"/>
    <property type="project" value="UniProtKB-KW"/>
</dbReference>
<dbReference type="Pfam" id="PF02803">
    <property type="entry name" value="Thiolase_C"/>
    <property type="match status" value="1"/>
</dbReference>
<evidence type="ECO:0000259" key="13">
    <source>
        <dbReference type="Pfam" id="PF00108"/>
    </source>
</evidence>
<evidence type="ECO:0000256" key="1">
    <source>
        <dbReference type="ARBA" id="ARBA00004173"/>
    </source>
</evidence>
<sequence>MMLKRFLSTSSKLNNKSVVFLSAVRTPVGSFNKSLAKVSATELGSVAIKGAISKANLKPEQIQEVFMGSVLQANLGQSPARQAALGAGCPVTTEATTINKVCASGLKSITLASALLEAGHRDVMVAGGMESMSNVPFYFPRNHGYGHAQANDGIVRDGLTDAYDKIHMGVCAEETATEHKITREVQDQHCLSSYTKAKNAWEKKVFAEEIVAVTIKSKKGDKVISEDEEYKNIDFAKVPKLNGAFVKGGTVTAANSSSLSDGASALVLSTEDFAKENSLKPVAKILGYADAAVPPKKFTIAPSVAIPLALTKAGVPLKDIALFEINEAFSVVARVNEKILGLDEKKVNINGGAVALGHPIGSSGSRIVVSLIHQLKSGQIGVAAICNGGGAATALVIKKL</sequence>
<dbReference type="FunFam" id="3.40.47.10:FF:000007">
    <property type="entry name" value="acetyl-CoA acetyltransferase, mitochondrial"/>
    <property type="match status" value="1"/>
</dbReference>
<evidence type="ECO:0000256" key="2">
    <source>
        <dbReference type="ARBA" id="ARBA00010982"/>
    </source>
</evidence>
<dbReference type="InterPro" id="IPR020617">
    <property type="entry name" value="Thiolase_C"/>
</dbReference>
<dbReference type="SUPFAM" id="SSF53901">
    <property type="entry name" value="Thiolase-like"/>
    <property type="match status" value="2"/>
</dbReference>
<keyword evidence="7" id="KW-0809">Transit peptide</keyword>
<dbReference type="NCBIfam" id="TIGR01930">
    <property type="entry name" value="AcCoA-C-Actrans"/>
    <property type="match status" value="1"/>
</dbReference>
<evidence type="ECO:0000256" key="6">
    <source>
        <dbReference type="ARBA" id="ARBA00022723"/>
    </source>
</evidence>
<gene>
    <name evidence="15" type="primary">ERG10_2</name>
    <name evidence="15" type="ORF">HK099_006864</name>
</gene>
<evidence type="ECO:0000313" key="15">
    <source>
        <dbReference type="EMBL" id="KAJ3225406.1"/>
    </source>
</evidence>
<dbReference type="CDD" id="cd00751">
    <property type="entry name" value="thiolase"/>
    <property type="match status" value="1"/>
</dbReference>
<keyword evidence="9" id="KW-0496">Mitochondrion</keyword>
<name>A0AAD5XY22_9FUNG</name>
<evidence type="ECO:0000256" key="12">
    <source>
        <dbReference type="RuleBase" id="RU003557"/>
    </source>
</evidence>
<dbReference type="PROSITE" id="PS00099">
    <property type="entry name" value="THIOLASE_3"/>
    <property type="match status" value="1"/>
</dbReference>
<dbReference type="AlphaFoldDB" id="A0AAD5XY22"/>
<comment type="subcellular location">
    <subcellularLocation>
        <location evidence="1">Mitochondrion</location>
    </subcellularLocation>
</comment>